<dbReference type="Gene3D" id="3.40.50.1820">
    <property type="entry name" value="alpha/beta hydrolase"/>
    <property type="match status" value="1"/>
</dbReference>
<evidence type="ECO:0000313" key="3">
    <source>
        <dbReference type="EMBL" id="RKL33184.1"/>
    </source>
</evidence>
<dbReference type="PANTHER" id="PTHR48081">
    <property type="entry name" value="AB HYDROLASE SUPERFAMILY PROTEIN C4A8.06C"/>
    <property type="match status" value="1"/>
</dbReference>
<dbReference type="Proteomes" id="UP000283569">
    <property type="component" value="Unassembled WGS sequence"/>
</dbReference>
<keyword evidence="1" id="KW-0378">Hydrolase</keyword>
<dbReference type="EMBL" id="MRDB01000041">
    <property type="protein sequence ID" value="RKL33184.1"/>
    <property type="molecule type" value="Genomic_DNA"/>
</dbReference>
<organism evidence="3 4">
    <name type="scientific">Gibberella intermedia</name>
    <name type="common">Bulb rot disease fungus</name>
    <name type="synonym">Fusarium proliferatum</name>
    <dbReference type="NCBI Taxonomy" id="948311"/>
    <lineage>
        <taxon>Eukaryota</taxon>
        <taxon>Fungi</taxon>
        <taxon>Dikarya</taxon>
        <taxon>Ascomycota</taxon>
        <taxon>Pezizomycotina</taxon>
        <taxon>Sordariomycetes</taxon>
        <taxon>Hypocreomycetidae</taxon>
        <taxon>Hypocreales</taxon>
        <taxon>Nectriaceae</taxon>
        <taxon>Fusarium</taxon>
        <taxon>Fusarium fujikuroi species complex</taxon>
    </lineage>
</organism>
<dbReference type="InterPro" id="IPR050300">
    <property type="entry name" value="GDXG_lipolytic_enzyme"/>
</dbReference>
<proteinExistence type="predicted"/>
<dbReference type="GO" id="GO:0016787">
    <property type="term" value="F:hydrolase activity"/>
    <property type="evidence" value="ECO:0007669"/>
    <property type="project" value="UniProtKB-KW"/>
</dbReference>
<comment type="caution">
    <text evidence="3">The sequence shown here is derived from an EMBL/GenBank/DDBJ whole genome shotgun (WGS) entry which is preliminary data.</text>
</comment>
<evidence type="ECO:0000259" key="2">
    <source>
        <dbReference type="Pfam" id="PF07859"/>
    </source>
</evidence>
<protein>
    <recommendedName>
        <fullName evidence="2">Alpha/beta hydrolase fold-3 domain-containing protein</fullName>
    </recommendedName>
</protein>
<dbReference type="SUPFAM" id="SSF53474">
    <property type="entry name" value="alpha/beta-Hydrolases"/>
    <property type="match status" value="1"/>
</dbReference>
<dbReference type="PANTHER" id="PTHR48081:SF8">
    <property type="entry name" value="ALPHA_BETA HYDROLASE FOLD-3 DOMAIN-CONTAINING PROTEIN-RELATED"/>
    <property type="match status" value="1"/>
</dbReference>
<dbReference type="Pfam" id="PF07859">
    <property type="entry name" value="Abhydrolase_3"/>
    <property type="match status" value="1"/>
</dbReference>
<sequence length="400" mass="44805">MPDGKITLEEAHRRFKEPLPKLTAIKCSVIAYALRAFIVVANYGLSLKEKIVTPANAPTLTKTYACRPKLSLRIFFPKTFDETADEKLPTVFTIHGGGFVMGDPRDDDHFNYTFANMHSVLVVALDYSKSPRVHFPTPTYDLEALILAALSDSSLPIDQDRVAIMGSSAGGNLALSVSLLPSMCGSGDGVRRIKTAVPMYPVVNMSVRREYKIQTRQWKPSFGGFRAKTTDMLFPLSPVFEAAYTLPGQDHHDPLLNPFFAEKEQLPPHIFFLACELDMLAGEAWRMICGLTGREIGDETVGRETIGPRGELILDDERYSFETKTKERSYRWLLIPDQIHAYDKYENLVLLHGDKELSKDAELKLAEAQKVIGKWLFEGPFAQCVQQPSKARFGPFILLG</sequence>
<dbReference type="InterPro" id="IPR029058">
    <property type="entry name" value="AB_hydrolase_fold"/>
</dbReference>
<feature type="domain" description="Alpha/beta hydrolase fold-3" evidence="2">
    <location>
        <begin position="91"/>
        <end position="288"/>
    </location>
</feature>
<reference evidence="3 4" key="1">
    <citation type="journal article" date="2018" name="Sci. Rep.">
        <title>Characterisation of pathogen-specific regions and novel effector candidates in Fusarium oxysporum f. sp. cepae.</title>
        <authorList>
            <person name="Armitage A.D."/>
            <person name="Taylor A."/>
            <person name="Sobczyk M.K."/>
            <person name="Baxter L."/>
            <person name="Greenfield B.P."/>
            <person name="Bates H.J."/>
            <person name="Wilson F."/>
            <person name="Jackson A.C."/>
            <person name="Ott S."/>
            <person name="Harrison R.J."/>
            <person name="Clarkson J.P."/>
        </authorList>
    </citation>
    <scope>NUCLEOTIDE SEQUENCE [LARGE SCALE GENOMIC DNA]</scope>
    <source>
        <strain evidence="3 4">Fp_A8</strain>
    </source>
</reference>
<accession>A0A420SV64</accession>
<dbReference type="InterPro" id="IPR013094">
    <property type="entry name" value="AB_hydrolase_3"/>
</dbReference>
<evidence type="ECO:0000313" key="4">
    <source>
        <dbReference type="Proteomes" id="UP000283569"/>
    </source>
</evidence>
<name>A0A420SV64_GIBIN</name>
<gene>
    <name evidence="3" type="ORF">BFJ72_g10200</name>
</gene>
<dbReference type="AlphaFoldDB" id="A0A420SV64"/>
<evidence type="ECO:0000256" key="1">
    <source>
        <dbReference type="ARBA" id="ARBA00022801"/>
    </source>
</evidence>